<dbReference type="PANTHER" id="PTHR10666">
    <property type="entry name" value="UBIQUITIN"/>
    <property type="match status" value="1"/>
</dbReference>
<dbReference type="Pfam" id="PF00240">
    <property type="entry name" value="ubiquitin"/>
    <property type="match status" value="3"/>
</dbReference>
<reference evidence="3 4" key="1">
    <citation type="journal article" date="2020" name="Mol. Biol. Evol.">
        <title>Distinct Expression and Methylation Patterns for Genes with Different Fates following a Single Whole-Genome Duplication in Flowering Plants.</title>
        <authorList>
            <person name="Shi T."/>
            <person name="Rahmani R.S."/>
            <person name="Gugger P.F."/>
            <person name="Wang M."/>
            <person name="Li H."/>
            <person name="Zhang Y."/>
            <person name="Li Z."/>
            <person name="Wang Q."/>
            <person name="Van de Peer Y."/>
            <person name="Marchal K."/>
            <person name="Chen J."/>
        </authorList>
    </citation>
    <scope>NUCLEOTIDE SEQUENCE [LARGE SCALE GENOMIC DNA]</scope>
    <source>
        <tissue evidence="3">Leaf</tissue>
    </source>
</reference>
<dbReference type="PRINTS" id="PR00348">
    <property type="entry name" value="UBIQUITIN"/>
</dbReference>
<comment type="caution">
    <text evidence="3">The sequence shown here is derived from an EMBL/GenBank/DDBJ whole genome shotgun (WGS) entry which is preliminary data.</text>
</comment>
<evidence type="ECO:0000259" key="2">
    <source>
        <dbReference type="PROSITE" id="PS50053"/>
    </source>
</evidence>
<dbReference type="InterPro" id="IPR000626">
    <property type="entry name" value="Ubiquitin-like_dom"/>
</dbReference>
<gene>
    <name evidence="3" type="ORF">HUJ06_021447</name>
</gene>
<dbReference type="InterPro" id="IPR019956">
    <property type="entry name" value="Ubiquitin_dom"/>
</dbReference>
<dbReference type="InterPro" id="IPR050158">
    <property type="entry name" value="Ubiquitin_ubiquitin-like"/>
</dbReference>
<dbReference type="AlphaFoldDB" id="A0A822XEW3"/>
<dbReference type="Pfam" id="PF14560">
    <property type="entry name" value="Ubiquitin_2"/>
    <property type="match status" value="1"/>
</dbReference>
<dbReference type="SMART" id="SM00213">
    <property type="entry name" value="UBQ"/>
    <property type="match status" value="5"/>
</dbReference>
<accession>A0A822XEW3</accession>
<dbReference type="EMBL" id="DUZY01000001">
    <property type="protein sequence ID" value="DAD19984.1"/>
    <property type="molecule type" value="Genomic_DNA"/>
</dbReference>
<dbReference type="Gene3D" id="3.10.20.90">
    <property type="entry name" value="Phosphatidylinositol 3-kinase Catalytic Subunit, Chain A, domain 1"/>
    <property type="match status" value="5"/>
</dbReference>
<dbReference type="GO" id="GO:0003729">
    <property type="term" value="F:mRNA binding"/>
    <property type="evidence" value="ECO:0007669"/>
    <property type="project" value="UniProtKB-ARBA"/>
</dbReference>
<protein>
    <recommendedName>
        <fullName evidence="2">Ubiquitin-like domain-containing protein</fullName>
    </recommendedName>
</protein>
<name>A0A822XEW3_NELNU</name>
<evidence type="ECO:0000256" key="1">
    <source>
        <dbReference type="ARBA" id="ARBA00022499"/>
    </source>
</evidence>
<keyword evidence="1" id="KW-1017">Isopeptide bond</keyword>
<feature type="domain" description="Ubiquitin-like" evidence="2">
    <location>
        <begin position="316"/>
        <end position="376"/>
    </location>
</feature>
<evidence type="ECO:0000313" key="3">
    <source>
        <dbReference type="EMBL" id="DAD19984.1"/>
    </source>
</evidence>
<sequence length="403" mass="45786">MQEKPTITENLQVKGVEMQIVVRSFIGSYVLNVLASSTIECVKTVIQSVIGIPQKKQILYYGKCKLEDAQTLADYGIKDQSELLMLGPFLKLFIKMPQAKSTIRIHACNFEKVHDIKSIVWERTGIPQDRHTLVYAGRSLDDEETLSTYGIQNGSTLYGFFGLEDGSQEFKLFFNKNAADETYEVRVKSWYSILDVKTIIESMVGIPIDLQELTYNQEKLRDCRKLADYNIKHGCNISLLVSSSPVQLFIKSGEEYFMLEVKNSETINEIMTNILVKTDSTGKLNLFIGETKLEEDRTLAHYDIQSSAFLQLERAIQVNVTSPSGEVITVDLKATDDIDGVKDKIEDMCGIPWEIQTITYLEDELDGLYTLEDYEFHLGGLWGLRWLFGGTAWSFFWPSYAAV</sequence>
<proteinExistence type="predicted"/>
<evidence type="ECO:0000313" key="4">
    <source>
        <dbReference type="Proteomes" id="UP000607653"/>
    </source>
</evidence>
<dbReference type="InterPro" id="IPR029071">
    <property type="entry name" value="Ubiquitin-like_domsf"/>
</dbReference>
<dbReference type="CDD" id="cd17039">
    <property type="entry name" value="Ubl_ubiquitin_like"/>
    <property type="match status" value="4"/>
</dbReference>
<feature type="domain" description="Ubiquitin-like" evidence="2">
    <location>
        <begin position="170"/>
        <end position="242"/>
    </location>
</feature>
<feature type="domain" description="Ubiquitin-like" evidence="2">
    <location>
        <begin position="90"/>
        <end position="166"/>
    </location>
</feature>
<organism evidence="3 4">
    <name type="scientific">Nelumbo nucifera</name>
    <name type="common">Sacred lotus</name>
    <dbReference type="NCBI Taxonomy" id="4432"/>
    <lineage>
        <taxon>Eukaryota</taxon>
        <taxon>Viridiplantae</taxon>
        <taxon>Streptophyta</taxon>
        <taxon>Embryophyta</taxon>
        <taxon>Tracheophyta</taxon>
        <taxon>Spermatophyta</taxon>
        <taxon>Magnoliopsida</taxon>
        <taxon>Proteales</taxon>
        <taxon>Nelumbonaceae</taxon>
        <taxon>Nelumbo</taxon>
    </lineage>
</organism>
<dbReference type="SUPFAM" id="SSF54236">
    <property type="entry name" value="Ubiquitin-like"/>
    <property type="match status" value="5"/>
</dbReference>
<feature type="domain" description="Ubiquitin-like" evidence="2">
    <location>
        <begin position="18"/>
        <end position="86"/>
    </location>
</feature>
<dbReference type="PROSITE" id="PS50053">
    <property type="entry name" value="UBIQUITIN_2"/>
    <property type="match status" value="4"/>
</dbReference>
<keyword evidence="4" id="KW-1185">Reference proteome</keyword>
<dbReference type="Proteomes" id="UP000607653">
    <property type="component" value="Unassembled WGS sequence"/>
</dbReference>